<sequence>MNDAQNNLLIEIILDIQSQDLIEGVVMNEKEGHDESICQVFVLDSRGAKATIRMLAQFVVGKYPYFPTIKLAESEKDGADIKLTDEAESLVACVIIESGFRRLSGLQTMSVMVESVMIATEQECRETEEECTAPTKPAKPAQLFMQQGLTLVLSRLRVIIDYPEKLESLRAMLVNGVSLSEATL</sequence>
<dbReference type="AlphaFoldDB" id="A0AAV4QNC2"/>
<accession>A0AAV4QNC2</accession>
<reference evidence="1 2" key="1">
    <citation type="submission" date="2021-06" db="EMBL/GenBank/DDBJ databases">
        <title>Caerostris extrusa draft genome.</title>
        <authorList>
            <person name="Kono N."/>
            <person name="Arakawa K."/>
        </authorList>
    </citation>
    <scope>NUCLEOTIDE SEQUENCE [LARGE SCALE GENOMIC DNA]</scope>
</reference>
<keyword evidence="2" id="KW-1185">Reference proteome</keyword>
<gene>
    <name evidence="1" type="ORF">CEXT_44681</name>
</gene>
<dbReference type="EMBL" id="BPLR01006398">
    <property type="protein sequence ID" value="GIY09551.1"/>
    <property type="molecule type" value="Genomic_DNA"/>
</dbReference>
<proteinExistence type="predicted"/>
<comment type="caution">
    <text evidence="1">The sequence shown here is derived from an EMBL/GenBank/DDBJ whole genome shotgun (WGS) entry which is preliminary data.</text>
</comment>
<evidence type="ECO:0000313" key="1">
    <source>
        <dbReference type="EMBL" id="GIY09551.1"/>
    </source>
</evidence>
<name>A0AAV4QNC2_CAEEX</name>
<protein>
    <submittedName>
        <fullName evidence="1">Uncharacterized protein</fullName>
    </submittedName>
</protein>
<organism evidence="1 2">
    <name type="scientific">Caerostris extrusa</name>
    <name type="common">Bark spider</name>
    <name type="synonym">Caerostris bankana</name>
    <dbReference type="NCBI Taxonomy" id="172846"/>
    <lineage>
        <taxon>Eukaryota</taxon>
        <taxon>Metazoa</taxon>
        <taxon>Ecdysozoa</taxon>
        <taxon>Arthropoda</taxon>
        <taxon>Chelicerata</taxon>
        <taxon>Arachnida</taxon>
        <taxon>Araneae</taxon>
        <taxon>Araneomorphae</taxon>
        <taxon>Entelegynae</taxon>
        <taxon>Araneoidea</taxon>
        <taxon>Araneidae</taxon>
        <taxon>Caerostris</taxon>
    </lineage>
</organism>
<dbReference type="Proteomes" id="UP001054945">
    <property type="component" value="Unassembled WGS sequence"/>
</dbReference>
<evidence type="ECO:0000313" key="2">
    <source>
        <dbReference type="Proteomes" id="UP001054945"/>
    </source>
</evidence>